<keyword evidence="6" id="KW-1185">Reference proteome</keyword>
<evidence type="ECO:0000259" key="4">
    <source>
        <dbReference type="PROSITE" id="PS51767"/>
    </source>
</evidence>
<reference evidence="5" key="1">
    <citation type="submission" date="2022-02" db="EMBL/GenBank/DDBJ databases">
        <authorList>
            <person name="Henning P.M."/>
            <person name="McCubbin A.G."/>
            <person name="Shore J.S."/>
        </authorList>
    </citation>
    <scope>NUCLEOTIDE SEQUENCE</scope>
    <source>
        <strain evidence="5">F60SS</strain>
        <tissue evidence="5">Leaves</tissue>
    </source>
</reference>
<name>A0A9Q0G1Y4_9ROSI</name>
<keyword evidence="3" id="KW-0378">Hydrolase</keyword>
<feature type="non-terminal residue" evidence="5">
    <location>
        <position position="1"/>
    </location>
</feature>
<dbReference type="GO" id="GO:0008233">
    <property type="term" value="F:peptidase activity"/>
    <property type="evidence" value="ECO:0007669"/>
    <property type="project" value="UniProtKB-KW"/>
</dbReference>
<dbReference type="Pfam" id="PF14541">
    <property type="entry name" value="TAXi_C"/>
    <property type="match status" value="1"/>
</dbReference>
<dbReference type="InterPro" id="IPR033121">
    <property type="entry name" value="PEPTIDASE_A1"/>
</dbReference>
<dbReference type="AlphaFoldDB" id="A0A9Q0G1Y4"/>
<keyword evidence="2" id="KW-0645">Protease</keyword>
<dbReference type="GO" id="GO:0006508">
    <property type="term" value="P:proteolysis"/>
    <property type="evidence" value="ECO:0007669"/>
    <property type="project" value="UniProtKB-KW"/>
</dbReference>
<dbReference type="InterPro" id="IPR051708">
    <property type="entry name" value="Plant_Aspart_Prot_A1"/>
</dbReference>
<evidence type="ECO:0000256" key="1">
    <source>
        <dbReference type="ARBA" id="ARBA00007447"/>
    </source>
</evidence>
<dbReference type="PANTHER" id="PTHR47967:SF60">
    <property type="entry name" value="PROTEIN ASPARTIC PROTEASE IN GUARD CELL 1-LIKE"/>
    <property type="match status" value="1"/>
</dbReference>
<evidence type="ECO:0000256" key="2">
    <source>
        <dbReference type="ARBA" id="ARBA00022670"/>
    </source>
</evidence>
<dbReference type="PANTHER" id="PTHR47967">
    <property type="entry name" value="OS07G0603500 PROTEIN-RELATED"/>
    <property type="match status" value="1"/>
</dbReference>
<protein>
    <recommendedName>
        <fullName evidence="4">Peptidase A1 domain-containing protein</fullName>
    </recommendedName>
</protein>
<dbReference type="InterPro" id="IPR021109">
    <property type="entry name" value="Peptidase_aspartic_dom_sf"/>
</dbReference>
<dbReference type="OrthoDB" id="2747330at2759"/>
<dbReference type="EMBL" id="JAKUCV010002715">
    <property type="protein sequence ID" value="KAJ4841661.1"/>
    <property type="molecule type" value="Genomic_DNA"/>
</dbReference>
<dbReference type="Proteomes" id="UP001141552">
    <property type="component" value="Unassembled WGS sequence"/>
</dbReference>
<feature type="domain" description="Peptidase A1" evidence="4">
    <location>
        <begin position="51"/>
        <end position="376"/>
    </location>
</feature>
<comment type="similarity">
    <text evidence="1">Belongs to the peptidase A1 family.</text>
</comment>
<evidence type="ECO:0000313" key="5">
    <source>
        <dbReference type="EMBL" id="KAJ4841661.1"/>
    </source>
</evidence>
<dbReference type="InterPro" id="IPR032799">
    <property type="entry name" value="TAXi_C"/>
</dbReference>
<gene>
    <name evidence="5" type="ORF">Tsubulata_010993</name>
</gene>
<comment type="caution">
    <text evidence="5">The sequence shown here is derived from an EMBL/GenBank/DDBJ whole genome shotgun (WGS) entry which is preliminary data.</text>
</comment>
<dbReference type="Gene3D" id="2.40.70.10">
    <property type="entry name" value="Acid Proteases"/>
    <property type="match status" value="2"/>
</dbReference>
<accession>A0A9Q0G1Y4</accession>
<reference evidence="5" key="2">
    <citation type="journal article" date="2023" name="Plants (Basel)">
        <title>Annotation of the Turnera subulata (Passifloraceae) Draft Genome Reveals the S-Locus Evolved after the Divergence of Turneroideae from Passifloroideae in a Stepwise Manner.</title>
        <authorList>
            <person name="Henning P.M."/>
            <person name="Roalson E.H."/>
            <person name="Mir W."/>
            <person name="McCubbin A.G."/>
            <person name="Shore J.S."/>
        </authorList>
    </citation>
    <scope>NUCLEOTIDE SEQUENCE</scope>
    <source>
        <strain evidence="5">F60SS</strain>
    </source>
</reference>
<dbReference type="SUPFAM" id="SSF50630">
    <property type="entry name" value="Acid proteases"/>
    <property type="match status" value="1"/>
</dbReference>
<evidence type="ECO:0000256" key="3">
    <source>
        <dbReference type="ARBA" id="ARBA00022801"/>
    </source>
</evidence>
<dbReference type="PROSITE" id="PS51767">
    <property type="entry name" value="PEPTIDASE_A1"/>
    <property type="match status" value="1"/>
</dbReference>
<dbReference type="Pfam" id="PF14543">
    <property type="entry name" value="TAXi_N"/>
    <property type="match status" value="1"/>
</dbReference>
<organism evidence="5 6">
    <name type="scientific">Turnera subulata</name>
    <dbReference type="NCBI Taxonomy" id="218843"/>
    <lineage>
        <taxon>Eukaryota</taxon>
        <taxon>Viridiplantae</taxon>
        <taxon>Streptophyta</taxon>
        <taxon>Embryophyta</taxon>
        <taxon>Tracheophyta</taxon>
        <taxon>Spermatophyta</taxon>
        <taxon>Magnoliopsida</taxon>
        <taxon>eudicotyledons</taxon>
        <taxon>Gunneridae</taxon>
        <taxon>Pentapetalae</taxon>
        <taxon>rosids</taxon>
        <taxon>fabids</taxon>
        <taxon>Malpighiales</taxon>
        <taxon>Passifloraceae</taxon>
        <taxon>Turnera</taxon>
    </lineage>
</organism>
<dbReference type="InterPro" id="IPR032861">
    <property type="entry name" value="TAXi_N"/>
</dbReference>
<proteinExistence type="inferred from homology"/>
<sequence length="398" mass="43416">MNNTLHPLIQSEKFELFHVSQIEHAYNKSLHARLERDKRRVDTLAQILTSVQNMTSLGINVELDLMLNTLEYGVKLGVSPIYDPKNSNTYREVSCESSKCLLLNGQTCKGQQCIYTLSYGDKSSTQGVLALETFILGNAKIPNIAFGCGHENRGNFVFFTGILGLGETHMSFVGQLGSKATGSFSFCLVDPGDAARGWLQIGGEVPSDAIWAPKIHNPRTKHPVFYYIGFSGISVGHNKVSISEQIFQLNHKGKGGVIVDTGTVISTFPAVAYNAFRDAFLAQMKHFPRTDGVGQLDTCFELTSTQGLSLPNVSFHFTNGLTLALTTQNIIVQVDSSNFFCLAFAPAPGDHSILGNVVLQKIQVTVDARGGRIGFGPKTCASAEPIWNRIKNESASKY</sequence>
<evidence type="ECO:0000313" key="6">
    <source>
        <dbReference type="Proteomes" id="UP001141552"/>
    </source>
</evidence>